<keyword evidence="2" id="KW-0433">Leucine-rich repeat</keyword>
<dbReference type="GO" id="GO:0005096">
    <property type="term" value="F:GTPase activator activity"/>
    <property type="evidence" value="ECO:0007669"/>
    <property type="project" value="UniProtKB-KW"/>
</dbReference>
<dbReference type="Gene3D" id="3.80.10.10">
    <property type="entry name" value="Ribonuclease Inhibitor"/>
    <property type="match status" value="1"/>
</dbReference>
<dbReference type="Proteomes" id="UP000078113">
    <property type="component" value="Unassembled WGS sequence"/>
</dbReference>
<keyword evidence="1" id="KW-0343">GTPase activation</keyword>
<dbReference type="EMBL" id="LWDG02000103">
    <property type="protein sequence ID" value="KAE8269251.1"/>
    <property type="molecule type" value="Genomic_DNA"/>
</dbReference>
<accession>A0A8X7N8N0</accession>
<gene>
    <name evidence="5" type="ORF">A4X09_0g3096</name>
</gene>
<evidence type="ECO:0008006" key="7">
    <source>
        <dbReference type="Google" id="ProtNLM"/>
    </source>
</evidence>
<feature type="compositionally biased region" description="Acidic residues" evidence="4">
    <location>
        <begin position="345"/>
        <end position="374"/>
    </location>
</feature>
<dbReference type="SUPFAM" id="SSF52047">
    <property type="entry name" value="RNI-like"/>
    <property type="match status" value="1"/>
</dbReference>
<dbReference type="InterPro" id="IPR001611">
    <property type="entry name" value="Leu-rich_rpt"/>
</dbReference>
<evidence type="ECO:0000256" key="4">
    <source>
        <dbReference type="SAM" id="MobiDB-lite"/>
    </source>
</evidence>
<evidence type="ECO:0000313" key="5">
    <source>
        <dbReference type="EMBL" id="KAE8269251.1"/>
    </source>
</evidence>
<evidence type="ECO:0000256" key="2">
    <source>
        <dbReference type="ARBA" id="ARBA00022614"/>
    </source>
</evidence>
<dbReference type="PANTHER" id="PTHR24113:SF12">
    <property type="entry name" value="RAN GTPASE-ACTIVATING PROTEIN 1"/>
    <property type="match status" value="1"/>
</dbReference>
<evidence type="ECO:0000256" key="1">
    <source>
        <dbReference type="ARBA" id="ARBA00022468"/>
    </source>
</evidence>
<reference evidence="5" key="2">
    <citation type="journal article" date="2019" name="IMA Fungus">
        <title>Genome sequencing and comparison of five Tilletia species to identify candidate genes for the detection of regulated species infecting wheat.</title>
        <authorList>
            <person name="Nguyen H.D.T."/>
            <person name="Sultana T."/>
            <person name="Kesanakurti P."/>
            <person name="Hambleton S."/>
        </authorList>
    </citation>
    <scope>NUCLEOTIDE SEQUENCE</scope>
    <source>
        <strain evidence="5">DAOMC 236422</strain>
    </source>
</reference>
<dbReference type="PANTHER" id="PTHR24113">
    <property type="entry name" value="RAN GTPASE-ACTIVATING PROTEIN 1"/>
    <property type="match status" value="1"/>
</dbReference>
<dbReference type="Pfam" id="PF13516">
    <property type="entry name" value="LRR_6"/>
    <property type="match status" value="1"/>
</dbReference>
<feature type="region of interest" description="Disordered" evidence="4">
    <location>
        <begin position="335"/>
        <end position="404"/>
    </location>
</feature>
<dbReference type="GO" id="GO:0006913">
    <property type="term" value="P:nucleocytoplasmic transport"/>
    <property type="evidence" value="ECO:0007669"/>
    <property type="project" value="TreeGrafter"/>
</dbReference>
<dbReference type="GO" id="GO:0005634">
    <property type="term" value="C:nucleus"/>
    <property type="evidence" value="ECO:0007669"/>
    <property type="project" value="TreeGrafter"/>
</dbReference>
<organism evidence="5 6">
    <name type="scientific">Tilletia walkeri</name>
    <dbReference type="NCBI Taxonomy" id="117179"/>
    <lineage>
        <taxon>Eukaryota</taxon>
        <taxon>Fungi</taxon>
        <taxon>Dikarya</taxon>
        <taxon>Basidiomycota</taxon>
        <taxon>Ustilaginomycotina</taxon>
        <taxon>Exobasidiomycetes</taxon>
        <taxon>Tilletiales</taxon>
        <taxon>Tilletiaceae</taxon>
        <taxon>Tilletia</taxon>
    </lineage>
</organism>
<evidence type="ECO:0000256" key="3">
    <source>
        <dbReference type="ARBA" id="ARBA00022737"/>
    </source>
</evidence>
<keyword evidence="6" id="KW-1185">Reference proteome</keyword>
<name>A0A8X7N8N0_9BASI</name>
<dbReference type="GO" id="GO:0005829">
    <property type="term" value="C:cytosol"/>
    <property type="evidence" value="ECO:0007669"/>
    <property type="project" value="TreeGrafter"/>
</dbReference>
<comment type="caution">
    <text evidence="5">The sequence shown here is derived from an EMBL/GenBank/DDBJ whole genome shotgun (WGS) entry which is preliminary data.</text>
</comment>
<keyword evidence="3" id="KW-0677">Repeat</keyword>
<dbReference type="GO" id="GO:0031267">
    <property type="term" value="F:small GTPase binding"/>
    <property type="evidence" value="ECO:0007669"/>
    <property type="project" value="TreeGrafter"/>
</dbReference>
<feature type="compositionally biased region" description="Polar residues" evidence="4">
    <location>
        <begin position="391"/>
        <end position="404"/>
    </location>
</feature>
<dbReference type="InterPro" id="IPR032675">
    <property type="entry name" value="LRR_dom_sf"/>
</dbReference>
<proteinExistence type="predicted"/>
<dbReference type="GO" id="GO:0048471">
    <property type="term" value="C:perinuclear region of cytoplasm"/>
    <property type="evidence" value="ECO:0007669"/>
    <property type="project" value="TreeGrafter"/>
</dbReference>
<protein>
    <recommendedName>
        <fullName evidence="7">Ran GTPase-activating protein 1</fullName>
    </recommendedName>
</protein>
<dbReference type="SMART" id="SM00368">
    <property type="entry name" value="LRR_RI"/>
    <property type="match status" value="7"/>
</dbReference>
<evidence type="ECO:0000313" key="6">
    <source>
        <dbReference type="Proteomes" id="UP000078113"/>
    </source>
</evidence>
<dbReference type="AlphaFoldDB" id="A0A8X7N8N0"/>
<reference evidence="5" key="1">
    <citation type="submission" date="2016-04" db="EMBL/GenBank/DDBJ databases">
        <authorList>
            <person name="Nguyen H.D."/>
            <person name="Samba Siva P."/>
            <person name="Cullis J."/>
            <person name="Levesque C.A."/>
            <person name="Hambleton S."/>
        </authorList>
    </citation>
    <scope>NUCLEOTIDE SEQUENCE</scope>
    <source>
        <strain evidence="5">DAOMC 236422</strain>
    </source>
</reference>
<dbReference type="InterPro" id="IPR027038">
    <property type="entry name" value="RanGap"/>
</dbReference>
<sequence>MTSPTSFSLLGRNLKLDTAEDAQPHITQLQSSSTNITHVQLGGNTIGQHASQAIATALPKDSLTHFDAADIFTGRLISEIPLSLSAFSDALSTFPLLQEINFSDNAFGGRCADSMTSLLAGNQSLATVRLQNNGLGVTGGRIIAAALDRRASSIQGGGQSNLKALYIGRNRLENGSAPDIARALAKHGPSIEEVAMPQNGIRMDGIQSICESLGQHCPNLRLLDLQDNTLVYKGSQALASAIPRWSKLTTLNLSDTLLRSRGGILIFDALADLGSKSQLHTLQLQYCELNRKALEALANALEKGLPELKVLEVHGNWAEEEDECVERIRAEMERRGAGEGLSGLDELEPEAEEEEEDEEEEEEEEDGDEDDEKEETPAAKADDSLDGLTDALSSKMTFGGSTKD</sequence>